<dbReference type="EMBL" id="CP157947">
    <property type="protein sequence ID" value="XBS68530.1"/>
    <property type="molecule type" value="Genomic_DNA"/>
</dbReference>
<name>A0AAU7Q6F4_9GAMM</name>
<organism evidence="2">
    <name type="scientific">Acerihabitans sp. KWT182</name>
    <dbReference type="NCBI Taxonomy" id="3157919"/>
    <lineage>
        <taxon>Bacteria</taxon>
        <taxon>Pseudomonadati</taxon>
        <taxon>Pseudomonadota</taxon>
        <taxon>Gammaproteobacteria</taxon>
        <taxon>Enterobacterales</taxon>
        <taxon>Pectobacteriaceae</taxon>
        <taxon>Acerihabitans</taxon>
    </lineage>
</organism>
<dbReference type="Pfam" id="PF01370">
    <property type="entry name" value="Epimerase"/>
    <property type="match status" value="1"/>
</dbReference>
<protein>
    <submittedName>
        <fullName evidence="2">NAD-dependent epimerase/dehydratase family protein</fullName>
    </submittedName>
</protein>
<dbReference type="PANTHER" id="PTHR43238">
    <property type="entry name" value="GDP-L-FUCOSE SYNTHASE"/>
    <property type="match status" value="1"/>
</dbReference>
<dbReference type="InterPro" id="IPR001509">
    <property type="entry name" value="Epimerase_deHydtase"/>
</dbReference>
<evidence type="ECO:0000259" key="1">
    <source>
        <dbReference type="Pfam" id="PF01370"/>
    </source>
</evidence>
<feature type="domain" description="NAD-dependent epimerase/dehydratase" evidence="1">
    <location>
        <begin position="7"/>
        <end position="236"/>
    </location>
</feature>
<dbReference type="AlphaFoldDB" id="A0AAU7Q6F4"/>
<dbReference type="InterPro" id="IPR036291">
    <property type="entry name" value="NAD(P)-bd_dom_sf"/>
</dbReference>
<dbReference type="Gene3D" id="3.90.25.10">
    <property type="entry name" value="UDP-galactose 4-epimerase, domain 1"/>
    <property type="match status" value="1"/>
</dbReference>
<dbReference type="SUPFAM" id="SSF51735">
    <property type="entry name" value="NAD(P)-binding Rossmann-fold domains"/>
    <property type="match status" value="1"/>
</dbReference>
<dbReference type="Gene3D" id="3.40.50.720">
    <property type="entry name" value="NAD(P)-binding Rossmann-like Domain"/>
    <property type="match status" value="1"/>
</dbReference>
<dbReference type="GO" id="GO:0050577">
    <property type="term" value="F:GDP-L-fucose synthase activity"/>
    <property type="evidence" value="ECO:0007669"/>
    <property type="project" value="TreeGrafter"/>
</dbReference>
<evidence type="ECO:0000313" key="2">
    <source>
        <dbReference type="EMBL" id="XBS68530.1"/>
    </source>
</evidence>
<reference evidence="2" key="1">
    <citation type="submission" date="2024-06" db="EMBL/GenBank/DDBJ databases">
        <authorList>
            <person name="Coelho C."/>
            <person name="Bento M."/>
            <person name="Garcia E."/>
            <person name="Camelo A."/>
            <person name="Brandao I."/>
            <person name="Espirito Santo C."/>
            <person name="Trovao J."/>
            <person name="Verissimo A."/>
            <person name="Costa J."/>
            <person name="Tiago I."/>
        </authorList>
    </citation>
    <scope>NUCLEOTIDE SEQUENCE</scope>
    <source>
        <strain evidence="2">KWT182</strain>
    </source>
</reference>
<accession>A0AAU7Q6F4</accession>
<gene>
    <name evidence="2" type="ORF">ABK905_17775</name>
</gene>
<dbReference type="PANTHER" id="PTHR43238:SF1">
    <property type="entry name" value="GDP-L-FUCOSE SYNTHASE"/>
    <property type="match status" value="1"/>
</dbReference>
<sequence>MNIDKKILITGGNGVLGYGLKRALTQRGYVNVLAPSKKELNALDQLSVNSYFDINKPDYVFHLASLVYGLQGNLDNQFTSLCSNTLINQNVLQACKSNNVEKIFFAGTVASYEYPYRKLPLEESFSMSGDPHFGEYGYAMAKRHALSYLKILKEYHGIDYCYGLFTNLFGPNDKFDIKNGHVIPSLIEKAISNVRAGEKKLKVWGRPETTRDFLYSFDAGHAAVHAFDNYSGIINIASGIETSIKDVVDAINLYFENNLVLEWDPKSPIGVPRRSVNIDKLLSTGYQPSLNLNKNIAETIDWYLNNLSGIRK</sequence>
<proteinExistence type="predicted"/>